<dbReference type="InterPro" id="IPR036259">
    <property type="entry name" value="MFS_trans_sf"/>
</dbReference>
<gene>
    <name evidence="2" type="ORF">F0919_18200</name>
</gene>
<dbReference type="AlphaFoldDB" id="A0A5M6CCJ0"/>
<protein>
    <recommendedName>
        <fullName evidence="4">Gliding motility-associated protein GldM N-terminal domain-containing protein</fullName>
    </recommendedName>
</protein>
<keyword evidence="1" id="KW-0812">Transmembrane</keyword>
<dbReference type="SUPFAM" id="SSF103473">
    <property type="entry name" value="MFS general substrate transporter"/>
    <property type="match status" value="1"/>
</dbReference>
<evidence type="ECO:0000256" key="1">
    <source>
        <dbReference type="SAM" id="Phobius"/>
    </source>
</evidence>
<keyword evidence="1" id="KW-0472">Membrane</keyword>
<sequence length="381" mass="43642">MYQITEKQVNYILDDIRRNGIQMEDLQLNLLDHICCLVEYNLKEQDDFEEFYHRAIKQFYTKELKEIEDETIRLLTFKNYFMMKKIMIAGGVFSTFAFLFGSFFKVMHWPGAAVLLTLAVAVFSLLFLPLLFIIKAKEVNSGLEKLVVAFGTILGIMFCLSILFKVQHWPGASLLVITMVAFSFFIFIPLYFFSGYRKPETRLNTSLTSILLIGFTAVTFLSVNVNGPTSRQVDDWIAYSQSEMIWNKINAKQHVSDEPEVMAVLQSSDKLKNAILDLTSLPKPDNYTIPTELKVDALSYLGRDGRYGKVLELLQDLQVNVKKYNQAQLVASNKIPDGFAFLDIDKQEFSRMENVYALNNLTQLQIYVASSCSDKTVMAIR</sequence>
<dbReference type="EMBL" id="VWSH01000004">
    <property type="protein sequence ID" value="KAA5532713.1"/>
    <property type="molecule type" value="Genomic_DNA"/>
</dbReference>
<dbReference type="Proteomes" id="UP000323632">
    <property type="component" value="Unassembled WGS sequence"/>
</dbReference>
<feature type="transmembrane region" description="Helical" evidence="1">
    <location>
        <begin position="172"/>
        <end position="193"/>
    </location>
</feature>
<name>A0A5M6CCJ0_9BACT</name>
<accession>A0A5M6CCJ0</accession>
<dbReference type="RefSeq" id="WP_150034329.1">
    <property type="nucleotide sequence ID" value="NZ_VWSH01000004.1"/>
</dbReference>
<reference evidence="2 3" key="1">
    <citation type="submission" date="2019-09" db="EMBL/GenBank/DDBJ databases">
        <title>Genome sequence and assembly of Taibaiella sp.</title>
        <authorList>
            <person name="Chhetri G."/>
        </authorList>
    </citation>
    <scope>NUCLEOTIDE SEQUENCE [LARGE SCALE GENOMIC DNA]</scope>
    <source>
        <strain evidence="2 3">KVB11</strain>
    </source>
</reference>
<comment type="caution">
    <text evidence="2">The sequence shown here is derived from an EMBL/GenBank/DDBJ whole genome shotgun (WGS) entry which is preliminary data.</text>
</comment>
<keyword evidence="3" id="KW-1185">Reference proteome</keyword>
<evidence type="ECO:0000313" key="3">
    <source>
        <dbReference type="Proteomes" id="UP000323632"/>
    </source>
</evidence>
<feature type="transmembrane region" description="Helical" evidence="1">
    <location>
        <begin position="205"/>
        <end position="223"/>
    </location>
</feature>
<keyword evidence="1" id="KW-1133">Transmembrane helix</keyword>
<feature type="transmembrane region" description="Helical" evidence="1">
    <location>
        <begin position="146"/>
        <end position="166"/>
    </location>
</feature>
<evidence type="ECO:0000313" key="2">
    <source>
        <dbReference type="EMBL" id="KAA5532713.1"/>
    </source>
</evidence>
<organism evidence="2 3">
    <name type="scientific">Taibaiella lutea</name>
    <dbReference type="NCBI Taxonomy" id="2608001"/>
    <lineage>
        <taxon>Bacteria</taxon>
        <taxon>Pseudomonadati</taxon>
        <taxon>Bacteroidota</taxon>
        <taxon>Chitinophagia</taxon>
        <taxon>Chitinophagales</taxon>
        <taxon>Chitinophagaceae</taxon>
        <taxon>Taibaiella</taxon>
    </lineage>
</organism>
<feature type="transmembrane region" description="Helical" evidence="1">
    <location>
        <begin position="86"/>
        <end position="106"/>
    </location>
</feature>
<proteinExistence type="predicted"/>
<feature type="transmembrane region" description="Helical" evidence="1">
    <location>
        <begin position="112"/>
        <end position="134"/>
    </location>
</feature>
<evidence type="ECO:0008006" key="4">
    <source>
        <dbReference type="Google" id="ProtNLM"/>
    </source>
</evidence>